<dbReference type="NCBIfam" id="TIGR03173">
    <property type="entry name" value="pbuX"/>
    <property type="match status" value="1"/>
</dbReference>
<dbReference type="PANTHER" id="PTHR42810">
    <property type="entry name" value="PURINE PERMEASE C1399.01C-RELATED"/>
    <property type="match status" value="1"/>
</dbReference>
<name>A0AAJ1BB64_9ACTO</name>
<feature type="transmembrane region" description="Helical" evidence="9">
    <location>
        <begin position="164"/>
        <end position="186"/>
    </location>
</feature>
<dbReference type="EMBL" id="JAKNHJ010000006">
    <property type="protein sequence ID" value="MCG4617668.1"/>
    <property type="molecule type" value="Genomic_DNA"/>
</dbReference>
<keyword evidence="4" id="KW-1003">Cell membrane</keyword>
<organism evidence="11 12">
    <name type="scientific">Varibaculum cambriense</name>
    <dbReference type="NCBI Taxonomy" id="184870"/>
    <lineage>
        <taxon>Bacteria</taxon>
        <taxon>Bacillati</taxon>
        <taxon>Actinomycetota</taxon>
        <taxon>Actinomycetes</taxon>
        <taxon>Actinomycetales</taxon>
        <taxon>Actinomycetaceae</taxon>
        <taxon>Varibaculum</taxon>
    </lineage>
</organism>
<evidence type="ECO:0000256" key="5">
    <source>
        <dbReference type="ARBA" id="ARBA00022631"/>
    </source>
</evidence>
<evidence type="ECO:0000256" key="9">
    <source>
        <dbReference type="SAM" id="Phobius"/>
    </source>
</evidence>
<dbReference type="Proteomes" id="UP001200537">
    <property type="component" value="Unassembled WGS sequence"/>
</dbReference>
<feature type="transmembrane region" description="Helical" evidence="9">
    <location>
        <begin position="103"/>
        <end position="124"/>
    </location>
</feature>
<sequence>MAADEPLNPPLKALGDSLEAEIKDRKTHKHPVDQVPSAPRTLLLSVQHVLAFYAGAVVVPLVVAGGLKLDPTTTVHLINADLFTCGIATLIQSIGFWRVGVRLPIIQGVTTMAISPMIAIGLAVNQDGGVGVLPTIYGAVIVAGLFTFFAAPVFAKLIRFFPPLVIGIVLTTMGTTLLGVSAADVIGRVDEQVPPMPITLRSLAYGLGTLAIIVLIQRFFKGFMGTLAVLAGLIIGTGVAVALGDASFSQVGKSSWVAVTTPFYFGWPQFSLTACISMIVVMLLTMVETTGDVFATGEIVGKRIGKKEITAALRADGLSTTLGGILNSFPYTCFAQNIGLVRLTKVHSRWVVACAGGIMIILGVIPKAGAIVASIPSPVLGGASMALFANLTLVGIQTLSRVDLSDTRNGIILTTSIALAMLVSFKPAIADAFPAWAQIFFASGVTLGSITAILLNLLFFHVGPRAKGEDVALGATGKRRSLRAVNKMSEEEFVNTFSRLFNGVTWPLQAAAGMRPFQDVGELKEALQDAVMVADKDAQNQLIAAYPDVTQMLTASESEAKEISQDVGSLALGTLTEEQKAQLHTLESSYHEKFNLPLVALLSRMDSVEEIIKDGLHRLENSPRHERVVALGQVVEVANDRLEIMMADANPIRSAWSRKFEQLD</sequence>
<keyword evidence="7 9" id="KW-1133">Transmembrane helix</keyword>
<feature type="transmembrane region" description="Helical" evidence="9">
    <location>
        <begin position="350"/>
        <end position="373"/>
    </location>
</feature>
<evidence type="ECO:0000259" key="10">
    <source>
        <dbReference type="Pfam" id="PF09349"/>
    </source>
</evidence>
<keyword evidence="6 9" id="KW-0812">Transmembrane</keyword>
<feature type="transmembrane region" description="Helical" evidence="9">
    <location>
        <begin position="379"/>
        <end position="399"/>
    </location>
</feature>
<dbReference type="Pfam" id="PF09349">
    <property type="entry name" value="OHCU_decarbox"/>
    <property type="match status" value="1"/>
</dbReference>
<dbReference type="InterPro" id="IPR017588">
    <property type="entry name" value="UacT-like"/>
</dbReference>
<protein>
    <submittedName>
        <fullName evidence="11">Purine/pyrimidine permease</fullName>
    </submittedName>
</protein>
<feature type="transmembrane region" description="Helical" evidence="9">
    <location>
        <begin position="73"/>
        <end position="91"/>
    </location>
</feature>
<dbReference type="SUPFAM" id="SSF158694">
    <property type="entry name" value="UraD-Like"/>
    <property type="match status" value="1"/>
</dbReference>
<accession>A0AAJ1BB64</accession>
<evidence type="ECO:0000256" key="1">
    <source>
        <dbReference type="ARBA" id="ARBA00004651"/>
    </source>
</evidence>
<evidence type="ECO:0000256" key="3">
    <source>
        <dbReference type="ARBA" id="ARBA00022448"/>
    </source>
</evidence>
<dbReference type="Pfam" id="PF00860">
    <property type="entry name" value="Xan_ur_permease"/>
    <property type="match status" value="1"/>
</dbReference>
<gene>
    <name evidence="11" type="ORF">L0M99_04050</name>
</gene>
<dbReference type="NCBIfam" id="TIGR00801">
    <property type="entry name" value="ncs2"/>
    <property type="match status" value="1"/>
</dbReference>
<dbReference type="PROSITE" id="PS01116">
    <property type="entry name" value="XANTH_URACIL_PERMASE"/>
    <property type="match status" value="1"/>
</dbReference>
<keyword evidence="3" id="KW-0813">Transport</keyword>
<dbReference type="InterPro" id="IPR006042">
    <property type="entry name" value="Xan_ur_permease"/>
</dbReference>
<evidence type="ECO:0000256" key="4">
    <source>
        <dbReference type="ARBA" id="ARBA00022475"/>
    </source>
</evidence>
<feature type="transmembrane region" description="Helical" evidence="9">
    <location>
        <begin position="49"/>
        <end position="67"/>
    </location>
</feature>
<evidence type="ECO:0000256" key="8">
    <source>
        <dbReference type="ARBA" id="ARBA00023136"/>
    </source>
</evidence>
<keyword evidence="8 9" id="KW-0472">Membrane</keyword>
<dbReference type="Gene3D" id="1.10.3330.10">
    <property type="entry name" value="Oxo-4-hydroxy-4-carboxy-5-ureidoimidazoline decarboxylase"/>
    <property type="match status" value="1"/>
</dbReference>
<dbReference type="RefSeq" id="WP_238127839.1">
    <property type="nucleotide sequence ID" value="NZ_JAKNHJ010000006.1"/>
</dbReference>
<comment type="similarity">
    <text evidence="2">Belongs to the nucleobase:cation symporter-2 (NCS2) (TC 2.A.40) family.</text>
</comment>
<feature type="transmembrane region" description="Helical" evidence="9">
    <location>
        <begin position="136"/>
        <end position="157"/>
    </location>
</feature>
<dbReference type="GO" id="GO:0005886">
    <property type="term" value="C:plasma membrane"/>
    <property type="evidence" value="ECO:0007669"/>
    <property type="project" value="UniProtKB-SubCell"/>
</dbReference>
<feature type="transmembrane region" description="Helical" evidence="9">
    <location>
        <begin position="198"/>
        <end position="216"/>
    </location>
</feature>
<evidence type="ECO:0000313" key="12">
    <source>
        <dbReference type="Proteomes" id="UP001200537"/>
    </source>
</evidence>
<evidence type="ECO:0000256" key="6">
    <source>
        <dbReference type="ARBA" id="ARBA00022692"/>
    </source>
</evidence>
<evidence type="ECO:0000313" key="11">
    <source>
        <dbReference type="EMBL" id="MCG4617668.1"/>
    </source>
</evidence>
<evidence type="ECO:0000256" key="7">
    <source>
        <dbReference type="ARBA" id="ARBA00022989"/>
    </source>
</evidence>
<evidence type="ECO:0000256" key="2">
    <source>
        <dbReference type="ARBA" id="ARBA00008821"/>
    </source>
</evidence>
<dbReference type="InterPro" id="IPR036778">
    <property type="entry name" value="OHCU_decarboxylase_sf"/>
</dbReference>
<dbReference type="NCBIfam" id="NF037981">
    <property type="entry name" value="NCS2_1"/>
    <property type="match status" value="1"/>
</dbReference>
<dbReference type="GO" id="GO:0006144">
    <property type="term" value="P:purine nucleobase metabolic process"/>
    <property type="evidence" value="ECO:0007669"/>
    <property type="project" value="UniProtKB-KW"/>
</dbReference>
<feature type="transmembrane region" description="Helical" evidence="9">
    <location>
        <begin position="264"/>
        <end position="284"/>
    </location>
</feature>
<keyword evidence="5" id="KW-0659">Purine metabolism</keyword>
<dbReference type="GO" id="GO:0042907">
    <property type="term" value="F:xanthine transmembrane transporter activity"/>
    <property type="evidence" value="ECO:0007669"/>
    <property type="project" value="TreeGrafter"/>
</dbReference>
<comment type="subcellular location">
    <subcellularLocation>
        <location evidence="1">Cell membrane</location>
        <topology evidence="1">Multi-pass membrane protein</topology>
    </subcellularLocation>
</comment>
<dbReference type="InterPro" id="IPR006043">
    <property type="entry name" value="NCS2"/>
</dbReference>
<dbReference type="AlphaFoldDB" id="A0AAJ1BB64"/>
<feature type="domain" description="Oxo-4-hydroxy-4-carboxy-5-ureidoimidazoline decarboxylase" evidence="10">
    <location>
        <begin position="486"/>
        <end position="643"/>
    </location>
</feature>
<dbReference type="InterPro" id="IPR018020">
    <property type="entry name" value="OHCU_decarboxylase"/>
</dbReference>
<proteinExistence type="inferred from homology"/>
<feature type="transmembrane region" description="Helical" evidence="9">
    <location>
        <begin position="411"/>
        <end position="429"/>
    </location>
</feature>
<comment type="caution">
    <text evidence="11">The sequence shown here is derived from an EMBL/GenBank/DDBJ whole genome shotgun (WGS) entry which is preliminary data.</text>
</comment>
<feature type="transmembrane region" description="Helical" evidence="9">
    <location>
        <begin position="223"/>
        <end position="244"/>
    </location>
</feature>
<dbReference type="PANTHER" id="PTHR42810:SF4">
    <property type="entry name" value="URIC ACID TRANSPORTER UACT"/>
    <property type="match status" value="1"/>
</dbReference>
<feature type="transmembrane region" description="Helical" evidence="9">
    <location>
        <begin position="435"/>
        <end position="459"/>
    </location>
</feature>
<reference evidence="11" key="1">
    <citation type="submission" date="2022-01" db="EMBL/GenBank/DDBJ databases">
        <title>Collection of gut derived symbiotic bacterial strains cultured from healthy donors.</title>
        <authorList>
            <person name="Lin H."/>
            <person name="Kohout C."/>
            <person name="Waligurski E."/>
            <person name="Pamer E.G."/>
        </authorList>
    </citation>
    <scope>NUCLEOTIDE SEQUENCE</scope>
    <source>
        <strain evidence="11">DFI.7.46</strain>
    </source>
</reference>